<name>A0AAD5JHB6_ACENE</name>
<dbReference type="AlphaFoldDB" id="A0AAD5JHB6"/>
<accession>A0AAD5JHB6</accession>
<dbReference type="Proteomes" id="UP001064489">
    <property type="component" value="Chromosome 6"/>
</dbReference>
<protein>
    <submittedName>
        <fullName evidence="1">Uncharacterized protein</fullName>
    </submittedName>
</protein>
<dbReference type="GO" id="GO:0009451">
    <property type="term" value="P:RNA modification"/>
    <property type="evidence" value="ECO:0007669"/>
    <property type="project" value="InterPro"/>
</dbReference>
<dbReference type="InterPro" id="IPR046960">
    <property type="entry name" value="PPR_At4g14850-like_plant"/>
</dbReference>
<evidence type="ECO:0000313" key="1">
    <source>
        <dbReference type="EMBL" id="KAI9192396.1"/>
    </source>
</evidence>
<dbReference type="PROSITE" id="PS51257">
    <property type="entry name" value="PROKAR_LIPOPROTEIN"/>
    <property type="match status" value="1"/>
</dbReference>
<reference evidence="1" key="1">
    <citation type="journal article" date="2022" name="Plant J.">
        <title>Strategies of tolerance reflected in two North American maple genomes.</title>
        <authorList>
            <person name="McEvoy S.L."/>
            <person name="Sezen U.U."/>
            <person name="Trouern-Trend A."/>
            <person name="McMahon S.M."/>
            <person name="Schaberg P.G."/>
            <person name="Yang J."/>
            <person name="Wegrzyn J.L."/>
            <person name="Swenson N.G."/>
        </authorList>
    </citation>
    <scope>NUCLEOTIDE SEQUENCE</scope>
    <source>
        <strain evidence="1">91603</strain>
    </source>
</reference>
<dbReference type="EMBL" id="JAJSOW010000004">
    <property type="protein sequence ID" value="KAI9192396.1"/>
    <property type="molecule type" value="Genomic_DNA"/>
</dbReference>
<reference evidence="1" key="2">
    <citation type="submission" date="2023-02" db="EMBL/GenBank/DDBJ databases">
        <authorList>
            <person name="Swenson N.G."/>
            <person name="Wegrzyn J.L."/>
            <person name="Mcevoy S.L."/>
        </authorList>
    </citation>
    <scope>NUCLEOTIDE SEQUENCE</scope>
    <source>
        <strain evidence="1">91603</strain>
        <tissue evidence="1">Leaf</tissue>
    </source>
</reference>
<dbReference type="PANTHER" id="PTHR47926">
    <property type="entry name" value="PENTATRICOPEPTIDE REPEAT-CONTAINING PROTEIN"/>
    <property type="match status" value="1"/>
</dbReference>
<gene>
    <name evidence="1" type="ORF">LWI28_022287</name>
</gene>
<proteinExistence type="predicted"/>
<comment type="caution">
    <text evidence="1">The sequence shown here is derived from an EMBL/GenBank/DDBJ whole genome shotgun (WGS) entry which is preliminary data.</text>
</comment>
<organism evidence="1 2">
    <name type="scientific">Acer negundo</name>
    <name type="common">Box elder</name>
    <dbReference type="NCBI Taxonomy" id="4023"/>
    <lineage>
        <taxon>Eukaryota</taxon>
        <taxon>Viridiplantae</taxon>
        <taxon>Streptophyta</taxon>
        <taxon>Embryophyta</taxon>
        <taxon>Tracheophyta</taxon>
        <taxon>Spermatophyta</taxon>
        <taxon>Magnoliopsida</taxon>
        <taxon>eudicotyledons</taxon>
        <taxon>Gunneridae</taxon>
        <taxon>Pentapetalae</taxon>
        <taxon>rosids</taxon>
        <taxon>malvids</taxon>
        <taxon>Sapindales</taxon>
        <taxon>Sapindaceae</taxon>
        <taxon>Hippocastanoideae</taxon>
        <taxon>Acereae</taxon>
        <taxon>Acer</taxon>
    </lineage>
</organism>
<dbReference type="PANTHER" id="PTHR47926:SF524">
    <property type="entry name" value="(WILD MALAYSIAN BANANA) HYPOTHETICAL PROTEIN"/>
    <property type="match status" value="1"/>
</dbReference>
<keyword evidence="2" id="KW-1185">Reference proteome</keyword>
<evidence type="ECO:0000313" key="2">
    <source>
        <dbReference type="Proteomes" id="UP001064489"/>
    </source>
</evidence>
<dbReference type="GO" id="GO:0003723">
    <property type="term" value="F:RNA binding"/>
    <property type="evidence" value="ECO:0007669"/>
    <property type="project" value="InterPro"/>
</dbReference>
<sequence>MLGQTGRLKEAEELVGSIPGGPGLSVLQSLLGACKIHRNVEMGRWIANALMEMEPTESGDWENVAKVRKGMRVKVVKKEVGFSWVDGGDMDGLHGFSSSDKSHPQCGKIWRIVECLGLEMNFRVRKRRGKERESICNILSYEQKTFETLNVGKI</sequence>